<feature type="compositionally biased region" description="Acidic residues" evidence="1">
    <location>
        <begin position="185"/>
        <end position="218"/>
    </location>
</feature>
<feature type="compositionally biased region" description="Low complexity" evidence="1">
    <location>
        <begin position="307"/>
        <end position="337"/>
    </location>
</feature>
<evidence type="ECO:0000313" key="4">
    <source>
        <dbReference type="Proteomes" id="UP001295423"/>
    </source>
</evidence>
<keyword evidence="4" id="KW-1185">Reference proteome</keyword>
<feature type="compositionally biased region" description="Polar residues" evidence="1">
    <location>
        <begin position="259"/>
        <end position="275"/>
    </location>
</feature>
<feature type="compositionally biased region" description="Low complexity" evidence="1">
    <location>
        <begin position="242"/>
        <end position="258"/>
    </location>
</feature>
<evidence type="ECO:0000313" key="3">
    <source>
        <dbReference type="EMBL" id="CAJ1936023.1"/>
    </source>
</evidence>
<evidence type="ECO:0000256" key="2">
    <source>
        <dbReference type="SAM" id="SignalP"/>
    </source>
</evidence>
<feature type="chain" id="PRO_5042232811" evidence="2">
    <location>
        <begin position="35"/>
        <end position="391"/>
    </location>
</feature>
<reference evidence="3" key="1">
    <citation type="submission" date="2023-08" db="EMBL/GenBank/DDBJ databases">
        <authorList>
            <person name="Audoor S."/>
            <person name="Bilcke G."/>
        </authorList>
    </citation>
    <scope>NUCLEOTIDE SEQUENCE</scope>
</reference>
<name>A0AAD2FG92_9STRA</name>
<gene>
    <name evidence="3" type="ORF">CYCCA115_LOCUS5007</name>
</gene>
<dbReference type="AlphaFoldDB" id="A0AAD2FG92"/>
<feature type="region of interest" description="Disordered" evidence="1">
    <location>
        <begin position="83"/>
        <end position="128"/>
    </location>
</feature>
<accession>A0AAD2FG92</accession>
<dbReference type="EMBL" id="CAKOGP040000535">
    <property type="protein sequence ID" value="CAJ1936023.1"/>
    <property type="molecule type" value="Genomic_DNA"/>
</dbReference>
<feature type="compositionally biased region" description="Low complexity" evidence="1">
    <location>
        <begin position="175"/>
        <end position="184"/>
    </location>
</feature>
<comment type="caution">
    <text evidence="3">The sequence shown here is derived from an EMBL/GenBank/DDBJ whole genome shotgun (WGS) entry which is preliminary data.</text>
</comment>
<feature type="compositionally biased region" description="Polar residues" evidence="1">
    <location>
        <begin position="283"/>
        <end position="306"/>
    </location>
</feature>
<organism evidence="3 4">
    <name type="scientific">Cylindrotheca closterium</name>
    <dbReference type="NCBI Taxonomy" id="2856"/>
    <lineage>
        <taxon>Eukaryota</taxon>
        <taxon>Sar</taxon>
        <taxon>Stramenopiles</taxon>
        <taxon>Ochrophyta</taxon>
        <taxon>Bacillariophyta</taxon>
        <taxon>Bacillariophyceae</taxon>
        <taxon>Bacillariophycidae</taxon>
        <taxon>Bacillariales</taxon>
        <taxon>Bacillariaceae</taxon>
        <taxon>Cylindrotheca</taxon>
    </lineage>
</organism>
<feature type="signal peptide" evidence="2">
    <location>
        <begin position="1"/>
        <end position="34"/>
    </location>
</feature>
<keyword evidence="2" id="KW-0732">Signal</keyword>
<proteinExistence type="predicted"/>
<protein>
    <submittedName>
        <fullName evidence="3">Uncharacterized protein</fullName>
    </submittedName>
</protein>
<dbReference type="Proteomes" id="UP001295423">
    <property type="component" value="Unassembled WGS sequence"/>
</dbReference>
<feature type="region of interest" description="Disordered" evidence="1">
    <location>
        <begin position="174"/>
        <end position="346"/>
    </location>
</feature>
<evidence type="ECO:0000256" key="1">
    <source>
        <dbReference type="SAM" id="MobiDB-lite"/>
    </source>
</evidence>
<sequence length="391" mass="42472">MARVRDCPLAASLRFFSLWCIPLLFLFLCQPLTASTLPSKRHRSLPEDEIYNNEFPGTERSKRIKKQQLANLLPSNVEPTLLERRLDNKANRKGYSDVTGRRMQRSKPTTIDDRILSSKKSSKRSSSSSEYYTYYSTDYYSSKGKGGNGKASSVYSSGKGGMFPPVLYVPIPVPTTSSSTSTSSAEEEDDNIESSTDENSDDEDNDEEDEDEGDDGHDDETLNLFDFLEYQEFKPAAPPTLSPTASPPTSNAPSFNPSQFPSTAPTNSITPSKSIAPSERPSQDPSVSFQPSQSQNPSRLPSGSFQPSESAFPSSGPSASQSPSESSAPPSESIQPSTVPSSAPTIEPIVFGTATIKIKSQLFDTDSGNAGDKMGDDMQNPQEIFFIGDQG</sequence>